<dbReference type="EMBL" id="CP061281">
    <property type="protein sequence ID" value="QNS03769.1"/>
    <property type="molecule type" value="Genomic_DNA"/>
</dbReference>
<gene>
    <name evidence="1" type="ORF">IAG42_09115</name>
</gene>
<evidence type="ECO:0000313" key="1">
    <source>
        <dbReference type="EMBL" id="QNS03769.1"/>
    </source>
</evidence>
<accession>A0A7H1B4W4</accession>
<reference evidence="1 2" key="1">
    <citation type="submission" date="2020-09" db="EMBL/GenBank/DDBJ databases">
        <title>A novel species.</title>
        <authorList>
            <person name="Gao J."/>
        </authorList>
    </citation>
    <scope>NUCLEOTIDE SEQUENCE [LARGE SCALE GENOMIC DNA]</scope>
    <source>
        <strain evidence="1 2">CRXT-Y-14</strain>
    </source>
</reference>
<keyword evidence="2" id="KW-1185">Reference proteome</keyword>
<proteinExistence type="predicted"/>
<evidence type="ECO:0000313" key="2">
    <source>
        <dbReference type="Proteomes" id="UP000516428"/>
    </source>
</evidence>
<dbReference type="Proteomes" id="UP000516428">
    <property type="component" value="Chromosome"/>
</dbReference>
<protein>
    <submittedName>
        <fullName evidence="1">Uncharacterized protein</fullName>
    </submittedName>
</protein>
<dbReference type="AlphaFoldDB" id="A0A7H1B4W4"/>
<dbReference type="RefSeq" id="WP_188336520.1">
    <property type="nucleotide sequence ID" value="NZ_CP061281.1"/>
</dbReference>
<dbReference type="KEGG" id="sxn:IAG42_09115"/>
<sequence length="120" mass="13762">MPADDREERRIGDADLMDITRGDQARARSLRKSLQRLAEGLAPGDPLRDMAREVLSGRIGLREAARVPAYSEALGDRTAQGFRAYERLSPQERREQEAAARAYLAEQRAEIEQERRDRRR</sequence>
<name>A0A7H1B4W4_9ACTN</name>
<organism evidence="1 2">
    <name type="scientific">Streptomyces xanthii</name>
    <dbReference type="NCBI Taxonomy" id="2768069"/>
    <lineage>
        <taxon>Bacteria</taxon>
        <taxon>Bacillati</taxon>
        <taxon>Actinomycetota</taxon>
        <taxon>Actinomycetes</taxon>
        <taxon>Kitasatosporales</taxon>
        <taxon>Streptomycetaceae</taxon>
        <taxon>Streptomyces</taxon>
    </lineage>
</organism>